<accession>A0ABR0SNR1</accession>
<feature type="transmembrane region" description="Helical" evidence="1">
    <location>
        <begin position="909"/>
        <end position="934"/>
    </location>
</feature>
<evidence type="ECO:0000256" key="1">
    <source>
        <dbReference type="SAM" id="Phobius"/>
    </source>
</evidence>
<evidence type="ECO:0008006" key="4">
    <source>
        <dbReference type="Google" id="ProtNLM"/>
    </source>
</evidence>
<proteinExistence type="predicted"/>
<keyword evidence="3" id="KW-1185">Reference proteome</keyword>
<keyword evidence="1" id="KW-1133">Transmembrane helix</keyword>
<reference evidence="2 3" key="1">
    <citation type="submission" date="2024-01" db="EMBL/GenBank/DDBJ databases">
        <title>Complete genome of Cladobotryum mycophilum ATHUM6906.</title>
        <authorList>
            <person name="Christinaki A.C."/>
            <person name="Myridakis A.I."/>
            <person name="Kouvelis V.N."/>
        </authorList>
    </citation>
    <scope>NUCLEOTIDE SEQUENCE [LARGE SCALE GENOMIC DNA]</scope>
    <source>
        <strain evidence="2 3">ATHUM6906</strain>
    </source>
</reference>
<dbReference type="Proteomes" id="UP001338125">
    <property type="component" value="Unassembled WGS sequence"/>
</dbReference>
<evidence type="ECO:0000313" key="3">
    <source>
        <dbReference type="Proteomes" id="UP001338125"/>
    </source>
</evidence>
<feature type="transmembrane region" description="Helical" evidence="1">
    <location>
        <begin position="844"/>
        <end position="866"/>
    </location>
</feature>
<dbReference type="EMBL" id="JAVFKD010000012">
    <property type="protein sequence ID" value="KAK5993804.1"/>
    <property type="molecule type" value="Genomic_DNA"/>
</dbReference>
<gene>
    <name evidence="2" type="ORF">PT974_07241</name>
</gene>
<keyword evidence="1" id="KW-0472">Membrane</keyword>
<evidence type="ECO:0000313" key="2">
    <source>
        <dbReference type="EMBL" id="KAK5993804.1"/>
    </source>
</evidence>
<name>A0ABR0SNR1_9HYPO</name>
<organism evidence="2 3">
    <name type="scientific">Cladobotryum mycophilum</name>
    <dbReference type="NCBI Taxonomy" id="491253"/>
    <lineage>
        <taxon>Eukaryota</taxon>
        <taxon>Fungi</taxon>
        <taxon>Dikarya</taxon>
        <taxon>Ascomycota</taxon>
        <taxon>Pezizomycotina</taxon>
        <taxon>Sordariomycetes</taxon>
        <taxon>Hypocreomycetidae</taxon>
        <taxon>Hypocreales</taxon>
        <taxon>Hypocreaceae</taxon>
        <taxon>Cladobotryum</taxon>
    </lineage>
</organism>
<keyword evidence="1" id="KW-0812">Transmembrane</keyword>
<comment type="caution">
    <text evidence="2">The sequence shown here is derived from an EMBL/GenBank/DDBJ whole genome shotgun (WGS) entry which is preliminary data.</text>
</comment>
<feature type="transmembrane region" description="Helical" evidence="1">
    <location>
        <begin position="878"/>
        <end position="897"/>
    </location>
</feature>
<protein>
    <recommendedName>
        <fullName evidence="4">Ig-like domain-containing protein</fullName>
    </recommendedName>
</protein>
<sequence>MENITLPLGGYSNVFLSSDPATYTQQVSRLARKHLHRRERNALYRSKLPGQPVRDDAFEENVNFFGLLRAYNAGIRLGDYRIDPSDIALSASTKAYTFDTKIDIDVDGEKQPVSVSAYFSFQADTPGGHLEVNGRIFRATLDPKPLTFKSKLSHNAGARWNSGESRLVWDTESKDWDNAIWEETLDFAYCTATVDDPWEPVKVIENYFTDKSTNPPTEFNLTKDQRGIYSCTVKNNDETKKAHLETFNKSEMEPPVTRKNSNTRSAFPHVLLIEFDPWGMHFDGAYKYREGVEEHVYAISGDIDIEDTSLSVISALASRQHALPAHSVFDFLSDANGPDDFIGRPPLAIQGLLNNDPMEWDPKEKQYHDVVAKEAMNDFFDIVKYYLDEDLRKTFVSATPVKLHPKLKAIADDDPNNHVFYKKLQVPYLTAVLAQSTLPDGEKCNGKRANKLLSDLPVDDPVYKRHSTKLYRMHYLEMFPNTREYLSDQYNTSHAEDVKAMAATLKTNIAKSSEDAATHNPDYEKDLARAQADIDSLADWAQSKRLWWAFRLLYWVEKVSLPLWYAQYNGGGLSASIGREIKKLNSIFGVLEDDQVNKEEGGRSFMQAYNEAIRLFQMTSIIPTLVDIDGNSSEFDTLVKACLREFWERNKNSPNSKMVEQAAFAIELYRNNDLRNKMIAGYKRAQILAGGLNNWGVMVRRWEDIVGNSKWFLKLGSKGQKLLRTVQITAAVVILGLPLFPGGTLTSVIGTITGRILQGTVRLIYFFEHISGFWDTAKCILGFEGVIDKLPSAATQISNSFARFFTRTAKQTLSMVEEELALPFGGIKQFSRFSRLFGRNMSEVLANVAGIVLAITGLIWSAIELAKGGTPLQIASNTMMVLSSAIQILGLAAGWLATAGFAPGMLAPVLSFVGSIAGPLAVVFALIGIILMIVSLFKEKPKTPVEEFVDNRVKKINLFMKFGTDIDYFDVINSDTGEPSLAGLSIQGSATGIFKPASPEEQVFLRLSGEEKPPAGVDYVKNLDFTTDTVWSLRTDGYGRSQIFTQKYFVDAEGDTYRTVWYLGSAEGDASEVTAIQLPQRGDDEDKYKKAVERTYWNIDLTTGPVKEAKDGKDGKSKKPIASLCSFKQGERLLAIECDTMKQVPKRLVITSKSEIESPMSRFVSLWMIQMRPLKPAQFSYTKTPWQLTTESTDEATHIMWDIIEATSSGYKWTITPPLNENVFELITEPGMDEGSIRMKKGVHAPVMPKTRYTVTCSAKLPSGPVEVSSHLEIVVLDAKAPVEDEDENVN</sequence>